<feature type="transmembrane region" description="Helical" evidence="8">
    <location>
        <begin position="214"/>
        <end position="235"/>
    </location>
</feature>
<evidence type="ECO:0000313" key="10">
    <source>
        <dbReference type="Proteomes" id="UP000029736"/>
    </source>
</evidence>
<evidence type="ECO:0000256" key="2">
    <source>
        <dbReference type="ARBA" id="ARBA00022475"/>
    </source>
</evidence>
<dbReference type="GO" id="GO:0016763">
    <property type="term" value="F:pentosyltransferase activity"/>
    <property type="evidence" value="ECO:0007669"/>
    <property type="project" value="TreeGrafter"/>
</dbReference>
<keyword evidence="3" id="KW-0328">Glycosyltransferase</keyword>
<accession>A0A098SC00</accession>
<evidence type="ECO:0000256" key="8">
    <source>
        <dbReference type="SAM" id="Phobius"/>
    </source>
</evidence>
<feature type="transmembrane region" description="Helical" evidence="8">
    <location>
        <begin position="348"/>
        <end position="367"/>
    </location>
</feature>
<dbReference type="OrthoDB" id="1489163at2"/>
<feature type="transmembrane region" description="Helical" evidence="8">
    <location>
        <begin position="255"/>
        <end position="281"/>
    </location>
</feature>
<dbReference type="AlphaFoldDB" id="A0A098SC00"/>
<name>A0A098SC00_9BACT</name>
<reference evidence="9 10" key="1">
    <citation type="journal article" date="2014" name="Int. J. Syst. Evol. Microbiol.">
        <title>Phaeodactylibacter xiamenensis gen. nov., sp. nov., a member of the family Saprospiraceae isolated from the marine alga Phaeodactylum tricornutum.</title>
        <authorList>
            <person name="Chen Z.Jr."/>
            <person name="Lei X."/>
            <person name="Lai Q."/>
            <person name="Li Y."/>
            <person name="Zhang B."/>
            <person name="Zhang J."/>
            <person name="Zhang H."/>
            <person name="Yang L."/>
            <person name="Zheng W."/>
            <person name="Tian Y."/>
            <person name="Yu Z."/>
            <person name="Xu H.Jr."/>
            <person name="Zheng T."/>
        </authorList>
    </citation>
    <scope>NUCLEOTIDE SEQUENCE [LARGE SCALE GENOMIC DNA]</scope>
    <source>
        <strain evidence="9 10">KD52</strain>
    </source>
</reference>
<protein>
    <recommendedName>
        <fullName evidence="11">Glycosyltransferase RgtA/B/C/D-like domain-containing protein</fullName>
    </recommendedName>
</protein>
<dbReference type="Proteomes" id="UP000029736">
    <property type="component" value="Unassembled WGS sequence"/>
</dbReference>
<organism evidence="9 10">
    <name type="scientific">Phaeodactylibacter xiamenensis</name>
    <dbReference type="NCBI Taxonomy" id="1524460"/>
    <lineage>
        <taxon>Bacteria</taxon>
        <taxon>Pseudomonadati</taxon>
        <taxon>Bacteroidota</taxon>
        <taxon>Saprospiria</taxon>
        <taxon>Saprospirales</taxon>
        <taxon>Haliscomenobacteraceae</taxon>
        <taxon>Phaeodactylibacter</taxon>
    </lineage>
</organism>
<dbReference type="PANTHER" id="PTHR33908">
    <property type="entry name" value="MANNOSYLTRANSFERASE YKCB-RELATED"/>
    <property type="match status" value="1"/>
</dbReference>
<keyword evidence="10" id="KW-1185">Reference proteome</keyword>
<evidence type="ECO:0000256" key="3">
    <source>
        <dbReference type="ARBA" id="ARBA00022676"/>
    </source>
</evidence>
<dbReference type="GO" id="GO:0009103">
    <property type="term" value="P:lipopolysaccharide biosynthetic process"/>
    <property type="evidence" value="ECO:0007669"/>
    <property type="project" value="UniProtKB-ARBA"/>
</dbReference>
<dbReference type="PANTHER" id="PTHR33908:SF11">
    <property type="entry name" value="MEMBRANE PROTEIN"/>
    <property type="match status" value="1"/>
</dbReference>
<dbReference type="InterPro" id="IPR050297">
    <property type="entry name" value="LipidA_mod_glycosyltrf_83"/>
</dbReference>
<keyword evidence="6 8" id="KW-1133">Transmembrane helix</keyword>
<feature type="transmembrane region" description="Helical" evidence="8">
    <location>
        <begin position="317"/>
        <end position="336"/>
    </location>
</feature>
<keyword evidence="2" id="KW-1003">Cell membrane</keyword>
<evidence type="ECO:0000256" key="6">
    <source>
        <dbReference type="ARBA" id="ARBA00022989"/>
    </source>
</evidence>
<comment type="caution">
    <text evidence="9">The sequence shown here is derived from an EMBL/GenBank/DDBJ whole genome shotgun (WGS) entry which is preliminary data.</text>
</comment>
<feature type="transmembrane region" description="Helical" evidence="8">
    <location>
        <begin position="111"/>
        <end position="130"/>
    </location>
</feature>
<feature type="transmembrane region" description="Helical" evidence="8">
    <location>
        <begin position="185"/>
        <end position="202"/>
    </location>
</feature>
<evidence type="ECO:0000256" key="5">
    <source>
        <dbReference type="ARBA" id="ARBA00022692"/>
    </source>
</evidence>
<keyword evidence="7 8" id="KW-0472">Membrane</keyword>
<keyword evidence="4" id="KW-0808">Transferase</keyword>
<comment type="subcellular location">
    <subcellularLocation>
        <location evidence="1">Cell membrane</location>
        <topology evidence="1">Multi-pass membrane protein</topology>
    </subcellularLocation>
</comment>
<dbReference type="STRING" id="1524460.IX84_01320"/>
<evidence type="ECO:0000256" key="7">
    <source>
        <dbReference type="ARBA" id="ARBA00023136"/>
    </source>
</evidence>
<sequence length="718" mass="81012">MLKKGTSAGIFMLLLLLYTVLQWRYVALDFWNDELYTLRYFACASFTAILTDYHVPNNHILFNALNRLYLLLIGETDFPTLLQSPEKLRGLMFVYAGLTLWGTWKLGARFFSPLTGLLAVVITATTLPYLNFALQIRGYGLSALWLVGLLYSTLSFHEKRSRGAPFGIIGSAGALMYTVPSNLYFILAVGLFWGIFWVRQMLHNGLHLRNKAFQVALLTAVGLKLALLAYVPVFGQVFNNPYVTYEPFKWSNLTYYAPVVLGDFMGGRWWLLPFAVLGYALGRRHWLPQAQSALLLLTVLILPFLLVYILGNAAPKRIFIPLVPVFALLLSVGIAAEVRELPRFRWQGVVAVLLVAGYGVFQVFQGWSESSAQMMADIKLGGRSQGLTHQYYSWHYRPQLEADWYKDHNFDPGIPVGIVGCEPHGLRYFLEAKGIPYLQDADVDSLLSRHDTVDIFSRRPLRVMREAAYANNQIISWRGQLSYHTAIRLSIDPSIRVNIQQLLPDTSTQVIAQGLLPGSLPPDQPALSLKAKPAKLGDLSTFLRQQQPFVLLQPDSLGPESLPLAGMEYTFDFRDSLGSYHTYYAQPRLLERTQVWSSQQAQEADGENPYANLWAATLSDTMANHTPEWLRIDLEARFEAGQGGTLVFDINRDGETIHWKGQPLDDYHQTGQPVQTATLYFRWPEGLRAGDRVQVYLWSNAGGQVKLEWAQVLALGFL</sequence>
<evidence type="ECO:0008006" key="11">
    <source>
        <dbReference type="Google" id="ProtNLM"/>
    </source>
</evidence>
<feature type="transmembrane region" description="Helical" evidence="8">
    <location>
        <begin position="293"/>
        <end position="311"/>
    </location>
</feature>
<dbReference type="EMBL" id="JPOS01000003">
    <property type="protein sequence ID" value="KGE89701.1"/>
    <property type="molecule type" value="Genomic_DNA"/>
</dbReference>
<dbReference type="RefSeq" id="WP_044215876.1">
    <property type="nucleotide sequence ID" value="NZ_JBKAGJ010000005.1"/>
</dbReference>
<evidence type="ECO:0000256" key="4">
    <source>
        <dbReference type="ARBA" id="ARBA00022679"/>
    </source>
</evidence>
<dbReference type="GO" id="GO:0005886">
    <property type="term" value="C:plasma membrane"/>
    <property type="evidence" value="ECO:0007669"/>
    <property type="project" value="UniProtKB-SubCell"/>
</dbReference>
<gene>
    <name evidence="9" type="ORF">IX84_01320</name>
</gene>
<feature type="transmembrane region" description="Helical" evidence="8">
    <location>
        <begin position="136"/>
        <end position="156"/>
    </location>
</feature>
<proteinExistence type="predicted"/>
<evidence type="ECO:0000256" key="1">
    <source>
        <dbReference type="ARBA" id="ARBA00004651"/>
    </source>
</evidence>
<keyword evidence="5 8" id="KW-0812">Transmembrane</keyword>
<evidence type="ECO:0000313" key="9">
    <source>
        <dbReference type="EMBL" id="KGE89701.1"/>
    </source>
</evidence>